<dbReference type="EMBL" id="HBHK01025560">
    <property type="protein sequence ID" value="CAD9705026.1"/>
    <property type="molecule type" value="Transcribed_RNA"/>
</dbReference>
<dbReference type="Pfam" id="PF13155">
    <property type="entry name" value="Toprim_2"/>
    <property type="match status" value="1"/>
</dbReference>
<dbReference type="InterPro" id="IPR007694">
    <property type="entry name" value="DNA_helicase_DnaB-like_C"/>
</dbReference>
<reference evidence="3" key="1">
    <citation type="submission" date="2021-01" db="EMBL/GenBank/DDBJ databases">
        <authorList>
            <person name="Corre E."/>
            <person name="Pelletier E."/>
            <person name="Niang G."/>
            <person name="Scheremetjew M."/>
            <person name="Finn R."/>
            <person name="Kale V."/>
            <person name="Holt S."/>
            <person name="Cochrane G."/>
            <person name="Meng A."/>
            <person name="Brown T."/>
            <person name="Cohen L."/>
        </authorList>
    </citation>
    <scope>NUCLEOTIDE SEQUENCE</scope>
    <source>
        <strain evidence="3">NY070348D</strain>
    </source>
</reference>
<dbReference type="GO" id="GO:0003697">
    <property type="term" value="F:single-stranded DNA binding"/>
    <property type="evidence" value="ECO:0007669"/>
    <property type="project" value="InterPro"/>
</dbReference>
<dbReference type="PROSITE" id="PS51199">
    <property type="entry name" value="SF4_HELICASE"/>
    <property type="match status" value="1"/>
</dbReference>
<dbReference type="AlphaFoldDB" id="A0A7S2WSF3"/>
<evidence type="ECO:0000259" key="2">
    <source>
        <dbReference type="PROSITE" id="PS51199"/>
    </source>
</evidence>
<dbReference type="GO" id="GO:0005524">
    <property type="term" value="F:ATP binding"/>
    <property type="evidence" value="ECO:0007669"/>
    <property type="project" value="InterPro"/>
</dbReference>
<feature type="region of interest" description="Disordered" evidence="1">
    <location>
        <begin position="19"/>
        <end position="39"/>
    </location>
</feature>
<dbReference type="GO" id="GO:0006260">
    <property type="term" value="P:DNA replication"/>
    <property type="evidence" value="ECO:0007669"/>
    <property type="project" value="InterPro"/>
</dbReference>
<feature type="compositionally biased region" description="Acidic residues" evidence="1">
    <location>
        <begin position="736"/>
        <end position="746"/>
    </location>
</feature>
<dbReference type="InterPro" id="IPR003593">
    <property type="entry name" value="AAA+_ATPase"/>
</dbReference>
<dbReference type="InterPro" id="IPR027417">
    <property type="entry name" value="P-loop_NTPase"/>
</dbReference>
<proteinExistence type="predicted"/>
<feature type="domain" description="SF4 helicase" evidence="2">
    <location>
        <begin position="397"/>
        <end position="656"/>
    </location>
</feature>
<accession>A0A7S2WSF3</accession>
<evidence type="ECO:0000256" key="1">
    <source>
        <dbReference type="SAM" id="MobiDB-lite"/>
    </source>
</evidence>
<gene>
    <name evidence="3" type="ORF">QSP1433_LOCUS16047</name>
</gene>
<dbReference type="SUPFAM" id="SSF56731">
    <property type="entry name" value="DNA primase core"/>
    <property type="match status" value="1"/>
</dbReference>
<dbReference type="CDD" id="cd01029">
    <property type="entry name" value="TOPRIM_primases"/>
    <property type="match status" value="1"/>
</dbReference>
<dbReference type="Gene3D" id="3.40.50.300">
    <property type="entry name" value="P-loop containing nucleotide triphosphate hydrolases"/>
    <property type="match status" value="1"/>
</dbReference>
<dbReference type="PANTHER" id="PTHR12873:SF0">
    <property type="entry name" value="TWINKLE MTDNA HELICASE"/>
    <property type="match status" value="1"/>
</dbReference>
<feature type="compositionally biased region" description="Basic and acidic residues" evidence="1">
    <location>
        <begin position="25"/>
        <end position="39"/>
    </location>
</feature>
<dbReference type="InterPro" id="IPR034154">
    <property type="entry name" value="TOPRIM_DnaG/twinkle"/>
</dbReference>
<dbReference type="SMART" id="SM00382">
    <property type="entry name" value="AAA"/>
    <property type="match status" value="1"/>
</dbReference>
<dbReference type="InterPro" id="IPR027032">
    <property type="entry name" value="Twinkle-like"/>
</dbReference>
<feature type="compositionally biased region" description="Basic and acidic residues" evidence="1">
    <location>
        <begin position="718"/>
        <end position="728"/>
    </location>
</feature>
<dbReference type="PANTHER" id="PTHR12873">
    <property type="entry name" value="T7-LIKE MITOCHONDRIAL DNA HELICASE"/>
    <property type="match status" value="1"/>
</dbReference>
<dbReference type="Pfam" id="PF03796">
    <property type="entry name" value="DnaB_C"/>
    <property type="match status" value="1"/>
</dbReference>
<sequence length="746" mass="83843">MDVYFGSCNSRVGASHVRFLSTDGKPPDDDSKKGTHGDRRDEIRKYLDDNKVVYKESSAAGSNKAAFVVKTCPFCHDTKGHPSNEFKLGLFENGGFNCMRCGSHGGWHNFVQGEVSKEPRSSRVDLQEKELETAPTQKYTPVDDGYLKTALQEAETPKGKAAMYRLTVDRGLDVEVAKFYKVGLVSLYNKYWYVLPGLSVPSEFGGDSLRVREIDRNPPKVVEKNYKLMFAKLRCVTEKKFQIKKETPQVQGLFGWHTVPRDSREIVITEGEFDAMAVYQATKIPTVSLPNGVESFSERYIPALKRFTKIYLWMDNDEAGTRAKNILIRSLGKKYCRVVVAPDGIKDANEALQKGVNLRQCIEHAASPLATEVDDHLFEQTLALDTLRPQIEYDILNPPPSGEPFDGFPGLTDILGGFRPGELTLFTGPTGAGKTTFLSQISTDLAARGVSTLFGSFEMSIRQVTRTQVLQFQGRKHGGVDVEHDHDKKRIQKTLEDFFQLPFRYMKFQGGSDISHVIDTMTRDYVLNDVQHIIIDNLQFMTKTEEGVGEYAALRKMELMDYTFGQFRKFASDFNVHVTLVIHPRKEPDGGKLGLDSFYGGGKSTQEADNVLILQRNKENEKQLDVRKNRFLGEMGSIPLKFDRITKRFIDISHAGVEARVLMDREDLGNDDDDPFDPPPTDVIQPNHRTAADRPSQHVNSTQVDKSGDTDVYASDSLGKEDEGEKGYVPKWDNNPDGEDDDGICF</sequence>
<dbReference type="Gene3D" id="3.40.1360.10">
    <property type="match status" value="1"/>
</dbReference>
<dbReference type="SUPFAM" id="SSF52540">
    <property type="entry name" value="P-loop containing nucleoside triphosphate hydrolases"/>
    <property type="match status" value="1"/>
</dbReference>
<name>A0A7S2WSF3_9STRA</name>
<feature type="region of interest" description="Disordered" evidence="1">
    <location>
        <begin position="668"/>
        <end position="746"/>
    </location>
</feature>
<protein>
    <recommendedName>
        <fullName evidence="2">SF4 helicase domain-containing protein</fullName>
    </recommendedName>
</protein>
<evidence type="ECO:0000313" key="3">
    <source>
        <dbReference type="EMBL" id="CAD9705026.1"/>
    </source>
</evidence>
<dbReference type="GO" id="GO:0043139">
    <property type="term" value="F:5'-3' DNA helicase activity"/>
    <property type="evidence" value="ECO:0007669"/>
    <property type="project" value="InterPro"/>
</dbReference>
<organism evidence="3">
    <name type="scientific">Mucochytrium quahogii</name>
    <dbReference type="NCBI Taxonomy" id="96639"/>
    <lineage>
        <taxon>Eukaryota</taxon>
        <taxon>Sar</taxon>
        <taxon>Stramenopiles</taxon>
        <taxon>Bigyra</taxon>
        <taxon>Labyrinthulomycetes</taxon>
        <taxon>Thraustochytrida</taxon>
        <taxon>Thraustochytriidae</taxon>
        <taxon>Mucochytrium</taxon>
    </lineage>
</organism>